<accession>A0A2Z6MGE2</accession>
<sequence length="66" mass="7896">MINRRERVKENVMQQRRWNEKKRGKEEGDTALQVICIDTNEEETRGRITWEGGVLRDPKRSAWVLV</sequence>
<proteinExistence type="predicted"/>
<organism evidence="1 2">
    <name type="scientific">Trifolium subterraneum</name>
    <name type="common">Subterranean clover</name>
    <dbReference type="NCBI Taxonomy" id="3900"/>
    <lineage>
        <taxon>Eukaryota</taxon>
        <taxon>Viridiplantae</taxon>
        <taxon>Streptophyta</taxon>
        <taxon>Embryophyta</taxon>
        <taxon>Tracheophyta</taxon>
        <taxon>Spermatophyta</taxon>
        <taxon>Magnoliopsida</taxon>
        <taxon>eudicotyledons</taxon>
        <taxon>Gunneridae</taxon>
        <taxon>Pentapetalae</taxon>
        <taxon>rosids</taxon>
        <taxon>fabids</taxon>
        <taxon>Fabales</taxon>
        <taxon>Fabaceae</taxon>
        <taxon>Papilionoideae</taxon>
        <taxon>50 kb inversion clade</taxon>
        <taxon>NPAAA clade</taxon>
        <taxon>Hologalegina</taxon>
        <taxon>IRL clade</taxon>
        <taxon>Trifolieae</taxon>
        <taxon>Trifolium</taxon>
    </lineage>
</organism>
<reference evidence="2" key="1">
    <citation type="journal article" date="2017" name="Front. Plant Sci.">
        <title>Climate Clever Clovers: New Paradigm to Reduce the Environmental Footprint of Ruminants by Breeding Low Methanogenic Forages Utilizing Haplotype Variation.</title>
        <authorList>
            <person name="Kaur P."/>
            <person name="Appels R."/>
            <person name="Bayer P.E."/>
            <person name="Keeble-Gagnere G."/>
            <person name="Wang J."/>
            <person name="Hirakawa H."/>
            <person name="Shirasawa K."/>
            <person name="Vercoe P."/>
            <person name="Stefanova K."/>
            <person name="Durmic Z."/>
            <person name="Nichols P."/>
            <person name="Revell C."/>
            <person name="Isobe S.N."/>
            <person name="Edwards D."/>
            <person name="Erskine W."/>
        </authorList>
    </citation>
    <scope>NUCLEOTIDE SEQUENCE [LARGE SCALE GENOMIC DNA]</scope>
    <source>
        <strain evidence="2">cv. Daliak</strain>
    </source>
</reference>
<name>A0A2Z6MGE2_TRISU</name>
<evidence type="ECO:0000313" key="1">
    <source>
        <dbReference type="EMBL" id="GAU22075.1"/>
    </source>
</evidence>
<evidence type="ECO:0000313" key="2">
    <source>
        <dbReference type="Proteomes" id="UP000242715"/>
    </source>
</evidence>
<dbReference type="EMBL" id="DF973241">
    <property type="protein sequence ID" value="GAU22075.1"/>
    <property type="molecule type" value="Genomic_DNA"/>
</dbReference>
<dbReference type="AlphaFoldDB" id="A0A2Z6MGE2"/>
<gene>
    <name evidence="1" type="ORF">TSUD_309790</name>
</gene>
<protein>
    <submittedName>
        <fullName evidence="1">Uncharacterized protein</fullName>
    </submittedName>
</protein>
<keyword evidence="2" id="KW-1185">Reference proteome</keyword>
<dbReference type="Proteomes" id="UP000242715">
    <property type="component" value="Unassembled WGS sequence"/>
</dbReference>